<keyword evidence="3" id="KW-1185">Reference proteome</keyword>
<accession>A0A9P7XT69</accession>
<dbReference type="Gene3D" id="1.10.10.60">
    <property type="entry name" value="Homeodomain-like"/>
    <property type="match status" value="1"/>
</dbReference>
<feature type="region of interest" description="Disordered" evidence="1">
    <location>
        <begin position="240"/>
        <end position="332"/>
    </location>
</feature>
<feature type="compositionally biased region" description="Acidic residues" evidence="1">
    <location>
        <begin position="309"/>
        <end position="319"/>
    </location>
</feature>
<feature type="compositionally biased region" description="Low complexity" evidence="1">
    <location>
        <begin position="419"/>
        <end position="448"/>
    </location>
</feature>
<sequence>MDPDPKFRFLENHHILEFGLEEDFITRHDLAVMVRDLFMRDLDLTRLNRGLSGYIRMFRPQLDNSASVDVDDPGMYWKTLMQIVCLMMALCMRDKQDMAYYSPVEDLKQRWEQRTRGKRDTTVNLQRISDSAMAWMFEVATRAAQDTSRLYGLYQNTLRLIIVQLEVAIQELDPPLNENNLVDNLMEIRDNQVASLRRNFEQVGQPALPDIDSDWFEEPYDEEGTVREERTLEFTAQEDTEFSARDRYEHEGGLTSSGEVEEKVAGVEEGENGAEDKADGIEDTPDSVQEKETVAEERAEETNATVKVEDEEDEEEEEEPLMRRRKAPRQAYHPFGIAPDGSGLRGINGQSRGVALSFTRSGLENLAQASLLLSKSVHNNVAKTVVQDSLSADLAPTAAAGINLQQALAAQQSSIAQQTSTSTAQKNSTEQETSTAQQTTTAQHTSTTRQGQEQIIPLPKRKLSQTPQPEPATKPRPLSPSKESSPTHKTAATTASPVGTPAGAPPKSLLAPERVGVKQSEPDPFISIKKTKRVFKAPSDSEFEDDDTDVPPRELKKKSTKESVPTPPLSDKQSPAHDRFQSTMDALQEAGKAMRQSGSNGNSSSSSSGSAGPSNRSGPPVTSVSQVLQNRTPLKEKRKYRPWSSEEVNRLMELAPQFLHDPTQGDAEGRKKRNVKWAQLKAHDERHGNVLKHRTQVNLKDKYREKTDEGQHRQEVIMINRAKADAVPHHKFSTPKRGF</sequence>
<gene>
    <name evidence="2" type="ORF">KI688_012585</name>
</gene>
<organism evidence="2 3">
    <name type="scientific">Linnemannia hyalina</name>
    <dbReference type="NCBI Taxonomy" id="64524"/>
    <lineage>
        <taxon>Eukaryota</taxon>
        <taxon>Fungi</taxon>
        <taxon>Fungi incertae sedis</taxon>
        <taxon>Mucoromycota</taxon>
        <taxon>Mortierellomycotina</taxon>
        <taxon>Mortierellomycetes</taxon>
        <taxon>Mortierellales</taxon>
        <taxon>Mortierellaceae</taxon>
        <taxon>Linnemannia</taxon>
    </lineage>
</organism>
<evidence type="ECO:0000256" key="1">
    <source>
        <dbReference type="SAM" id="MobiDB-lite"/>
    </source>
</evidence>
<feature type="compositionally biased region" description="Basic and acidic residues" evidence="1">
    <location>
        <begin position="242"/>
        <end position="252"/>
    </location>
</feature>
<reference evidence="2" key="1">
    <citation type="submission" date="2021-06" db="EMBL/GenBank/DDBJ databases">
        <title>Genome Sequence of Mortierella hyaline Strain SCG-10, a Cold-Adapted, Nitrate-Reducing Fungus Isolated from Soil in Minnesota, USA.</title>
        <authorList>
            <person name="Aldossari N."/>
        </authorList>
    </citation>
    <scope>NUCLEOTIDE SEQUENCE</scope>
    <source>
        <strain evidence="2">SCG-10</strain>
    </source>
</reference>
<feature type="compositionally biased region" description="Polar residues" evidence="1">
    <location>
        <begin position="481"/>
        <end position="497"/>
    </location>
</feature>
<dbReference type="EMBL" id="JAHRHY010000009">
    <property type="protein sequence ID" value="KAG9066677.1"/>
    <property type="molecule type" value="Genomic_DNA"/>
</dbReference>
<evidence type="ECO:0000313" key="3">
    <source>
        <dbReference type="Proteomes" id="UP000707451"/>
    </source>
</evidence>
<protein>
    <submittedName>
        <fullName evidence="2">Uncharacterized protein</fullName>
    </submittedName>
</protein>
<dbReference type="Proteomes" id="UP000707451">
    <property type="component" value="Unassembled WGS sequence"/>
</dbReference>
<feature type="compositionally biased region" description="Polar residues" evidence="1">
    <location>
        <begin position="622"/>
        <end position="632"/>
    </location>
</feature>
<feature type="compositionally biased region" description="Pro residues" evidence="1">
    <location>
        <begin position="468"/>
        <end position="478"/>
    </location>
</feature>
<dbReference type="OrthoDB" id="5398572at2759"/>
<name>A0A9P7XT69_9FUNG</name>
<evidence type="ECO:0000313" key="2">
    <source>
        <dbReference type="EMBL" id="KAG9066677.1"/>
    </source>
</evidence>
<feature type="region of interest" description="Disordered" evidence="1">
    <location>
        <begin position="419"/>
        <end position="644"/>
    </location>
</feature>
<feature type="compositionally biased region" description="Basic and acidic residues" evidence="1">
    <location>
        <begin position="288"/>
        <end position="301"/>
    </location>
</feature>
<proteinExistence type="predicted"/>
<comment type="caution">
    <text evidence="2">The sequence shown here is derived from an EMBL/GenBank/DDBJ whole genome shotgun (WGS) entry which is preliminary data.</text>
</comment>
<feature type="compositionally biased region" description="Low complexity" evidence="1">
    <location>
        <begin position="597"/>
        <end position="620"/>
    </location>
</feature>
<dbReference type="AlphaFoldDB" id="A0A9P7XT69"/>